<dbReference type="Gene3D" id="3.90.215.10">
    <property type="entry name" value="Gamma Fibrinogen, chain A, domain 1"/>
    <property type="match status" value="1"/>
</dbReference>
<proteinExistence type="predicted"/>
<comment type="caution">
    <text evidence="3">The sequence shown here is derived from an EMBL/GenBank/DDBJ whole genome shotgun (WGS) entry which is preliminary data.</text>
</comment>
<dbReference type="Pfam" id="PF00147">
    <property type="entry name" value="Fibrinogen_C"/>
    <property type="match status" value="1"/>
</dbReference>
<keyword evidence="4" id="KW-1185">Reference proteome</keyword>
<dbReference type="SUPFAM" id="SSF56496">
    <property type="entry name" value="Fibrinogen C-terminal domain-like"/>
    <property type="match status" value="1"/>
</dbReference>
<evidence type="ECO:0000313" key="4">
    <source>
        <dbReference type="Proteomes" id="UP000887013"/>
    </source>
</evidence>
<dbReference type="InterPro" id="IPR050373">
    <property type="entry name" value="Fibrinogen_C-term_domain"/>
</dbReference>
<dbReference type="EMBL" id="BMAW01095505">
    <property type="protein sequence ID" value="GFS70482.1"/>
    <property type="molecule type" value="Genomic_DNA"/>
</dbReference>
<dbReference type="InterPro" id="IPR002181">
    <property type="entry name" value="Fibrinogen_a/b/g_C_dom"/>
</dbReference>
<organism evidence="3 4">
    <name type="scientific">Nephila pilipes</name>
    <name type="common">Giant wood spider</name>
    <name type="synonym">Nephila maculata</name>
    <dbReference type="NCBI Taxonomy" id="299642"/>
    <lineage>
        <taxon>Eukaryota</taxon>
        <taxon>Metazoa</taxon>
        <taxon>Ecdysozoa</taxon>
        <taxon>Arthropoda</taxon>
        <taxon>Chelicerata</taxon>
        <taxon>Arachnida</taxon>
        <taxon>Araneae</taxon>
        <taxon>Araneomorphae</taxon>
        <taxon>Entelegynae</taxon>
        <taxon>Araneoidea</taxon>
        <taxon>Nephilidae</taxon>
        <taxon>Nephila</taxon>
    </lineage>
</organism>
<sequence>MPSSLKELFTERDTAEPSPTSHNNNDTSKTSNDPVGVLCLNAENKTDSKVCECGKKEQCLIYLEITRSLLLEVRDSILKRENITCEGSKFESTTQAKDCTDLLSDGKKKSGVYTVWPTTMPEKSLQVYCDMETDGGGWTVFQRRGNYSNQTDFHQLWSAYKTGFGNITRDFWLGNDNIYYLTNQGNYELRFDLMDVRGIYRFAVYQNFKLGDIEEGYRLHIGPYSGNAGDGFKNHKGRRFSTRDVGEDSAASSTISGGWWFNKWAYVHLNGMYMPAVDDPKAIHWFEWRKNEGLFNTEMKIRRN</sequence>
<dbReference type="Proteomes" id="UP000887013">
    <property type="component" value="Unassembled WGS sequence"/>
</dbReference>
<dbReference type="CDD" id="cd00087">
    <property type="entry name" value="FReD"/>
    <property type="match status" value="1"/>
</dbReference>
<dbReference type="SMART" id="SM00186">
    <property type="entry name" value="FBG"/>
    <property type="match status" value="1"/>
</dbReference>
<gene>
    <name evidence="3" type="ORF">NPIL_692521</name>
</gene>
<feature type="domain" description="Fibrinogen C-terminal" evidence="2">
    <location>
        <begin position="90"/>
        <end position="304"/>
    </location>
</feature>
<evidence type="ECO:0000259" key="2">
    <source>
        <dbReference type="PROSITE" id="PS51406"/>
    </source>
</evidence>
<dbReference type="NCBIfam" id="NF040941">
    <property type="entry name" value="GGGWT_bact"/>
    <property type="match status" value="1"/>
</dbReference>
<evidence type="ECO:0000313" key="3">
    <source>
        <dbReference type="EMBL" id="GFS70482.1"/>
    </source>
</evidence>
<feature type="compositionally biased region" description="Polar residues" evidence="1">
    <location>
        <begin position="17"/>
        <end position="33"/>
    </location>
</feature>
<name>A0A8X6MP29_NEPPI</name>
<dbReference type="InterPro" id="IPR014716">
    <property type="entry name" value="Fibrinogen_a/b/g_C_1"/>
</dbReference>
<dbReference type="OrthoDB" id="6425181at2759"/>
<dbReference type="AlphaFoldDB" id="A0A8X6MP29"/>
<dbReference type="PROSITE" id="PS51406">
    <property type="entry name" value="FIBRINOGEN_C_2"/>
    <property type="match status" value="1"/>
</dbReference>
<accession>A0A8X6MP29</accession>
<evidence type="ECO:0000256" key="1">
    <source>
        <dbReference type="SAM" id="MobiDB-lite"/>
    </source>
</evidence>
<reference evidence="3" key="1">
    <citation type="submission" date="2020-08" db="EMBL/GenBank/DDBJ databases">
        <title>Multicomponent nature underlies the extraordinary mechanical properties of spider dragline silk.</title>
        <authorList>
            <person name="Kono N."/>
            <person name="Nakamura H."/>
            <person name="Mori M."/>
            <person name="Yoshida Y."/>
            <person name="Ohtoshi R."/>
            <person name="Malay A.D."/>
            <person name="Moran D.A.P."/>
            <person name="Tomita M."/>
            <person name="Numata K."/>
            <person name="Arakawa K."/>
        </authorList>
    </citation>
    <scope>NUCLEOTIDE SEQUENCE</scope>
</reference>
<dbReference type="InterPro" id="IPR036056">
    <property type="entry name" value="Fibrinogen-like_C"/>
</dbReference>
<dbReference type="GO" id="GO:0005615">
    <property type="term" value="C:extracellular space"/>
    <property type="evidence" value="ECO:0007669"/>
    <property type="project" value="TreeGrafter"/>
</dbReference>
<feature type="region of interest" description="Disordered" evidence="1">
    <location>
        <begin position="1"/>
        <end position="33"/>
    </location>
</feature>
<dbReference type="PANTHER" id="PTHR19143">
    <property type="entry name" value="FIBRINOGEN/TENASCIN/ANGIOPOEITIN"/>
    <property type="match status" value="1"/>
</dbReference>
<protein>
    <submittedName>
        <fullName evidence="3">Techylectin-5A</fullName>
    </submittedName>
</protein>